<dbReference type="Pfam" id="PF08718">
    <property type="entry name" value="GLTP"/>
    <property type="match status" value="1"/>
</dbReference>
<sequence>MDHSFTRYRLLERHGIPTSPFLAACRAIIPCVEKLGSTAFAPVKGDVLGNIEKIEKAYLIEPDGRHTLQALVQDELTRKVHTASGSATDALLWLQRALSFLCSMLEELANGNHNMSKAASNAYNSTLSKHHNWIVRGLFSVVLQSVPEYSTFIKTLGPANEHCVLEDMEVYVTALKTQLRILQSFYADNHLEV</sequence>
<name>A9UT04_MONBE</name>
<dbReference type="STRING" id="81824.A9UT04"/>
<reference evidence="3 4" key="1">
    <citation type="journal article" date="2008" name="Nature">
        <title>The genome of the choanoflagellate Monosiga brevicollis and the origin of metazoans.</title>
        <authorList>
            <consortium name="JGI Sequencing"/>
            <person name="King N."/>
            <person name="Westbrook M.J."/>
            <person name="Young S.L."/>
            <person name="Kuo A."/>
            <person name="Abedin M."/>
            <person name="Chapman J."/>
            <person name="Fairclough S."/>
            <person name="Hellsten U."/>
            <person name="Isogai Y."/>
            <person name="Letunic I."/>
            <person name="Marr M."/>
            <person name="Pincus D."/>
            <person name="Putnam N."/>
            <person name="Rokas A."/>
            <person name="Wright K.J."/>
            <person name="Zuzow R."/>
            <person name="Dirks W."/>
            <person name="Good M."/>
            <person name="Goodstein D."/>
            <person name="Lemons D."/>
            <person name="Li W."/>
            <person name="Lyons J.B."/>
            <person name="Morris A."/>
            <person name="Nichols S."/>
            <person name="Richter D.J."/>
            <person name="Salamov A."/>
            <person name="Bork P."/>
            <person name="Lim W.A."/>
            <person name="Manning G."/>
            <person name="Miller W.T."/>
            <person name="McGinnis W."/>
            <person name="Shapiro H."/>
            <person name="Tjian R."/>
            <person name="Grigoriev I.V."/>
            <person name="Rokhsar D."/>
        </authorList>
    </citation>
    <scope>NUCLEOTIDE SEQUENCE [LARGE SCALE GENOMIC DNA]</scope>
    <source>
        <strain evidence="4">MX1 / ATCC 50154</strain>
    </source>
</reference>
<dbReference type="PANTHER" id="PTHR10219">
    <property type="entry name" value="GLYCOLIPID TRANSFER PROTEIN-RELATED"/>
    <property type="match status" value="1"/>
</dbReference>
<dbReference type="FunCoup" id="A9UT04">
    <property type="interactions" value="770"/>
</dbReference>
<evidence type="ECO:0000256" key="1">
    <source>
        <dbReference type="ARBA" id="ARBA00022448"/>
    </source>
</evidence>
<dbReference type="AlphaFoldDB" id="A9UT04"/>
<evidence type="ECO:0000259" key="2">
    <source>
        <dbReference type="Pfam" id="PF08718"/>
    </source>
</evidence>
<keyword evidence="1" id="KW-0813">Transport</keyword>
<evidence type="ECO:0000313" key="3">
    <source>
        <dbReference type="EMBL" id="EDQ91159.1"/>
    </source>
</evidence>
<dbReference type="KEGG" id="mbr:MONBRDRAFT_14866"/>
<dbReference type="GO" id="GO:1902388">
    <property type="term" value="F:ceramide 1-phosphate transfer activity"/>
    <property type="evidence" value="ECO:0000318"/>
    <property type="project" value="GO_Central"/>
</dbReference>
<dbReference type="EMBL" id="CH991545">
    <property type="protein sequence ID" value="EDQ91159.1"/>
    <property type="molecule type" value="Genomic_DNA"/>
</dbReference>
<dbReference type="InterPro" id="IPR014830">
    <property type="entry name" value="Glycolipid_transfer_prot_dom"/>
</dbReference>
<dbReference type="GO" id="GO:1902387">
    <property type="term" value="F:ceramide 1-phosphate binding"/>
    <property type="evidence" value="ECO:0000318"/>
    <property type="project" value="GO_Central"/>
</dbReference>
<dbReference type="Gene3D" id="1.10.3520.10">
    <property type="entry name" value="Glycolipid transfer protein"/>
    <property type="match status" value="1"/>
</dbReference>
<evidence type="ECO:0000313" key="4">
    <source>
        <dbReference type="Proteomes" id="UP000001357"/>
    </source>
</evidence>
<dbReference type="InParanoid" id="A9UT04"/>
<dbReference type="OMA" id="QTIPDNK"/>
<gene>
    <name evidence="3" type="ORF">MONBRDRAFT_14866</name>
</gene>
<dbReference type="SUPFAM" id="SSF110004">
    <property type="entry name" value="Glycolipid transfer protein, GLTP"/>
    <property type="match status" value="1"/>
</dbReference>
<dbReference type="InterPro" id="IPR036497">
    <property type="entry name" value="GLTP_sf"/>
</dbReference>
<accession>A9UT04</accession>
<feature type="domain" description="Glycolipid transfer protein" evidence="2">
    <location>
        <begin position="16"/>
        <end position="157"/>
    </location>
</feature>
<dbReference type="FunFam" id="1.10.3520.10:FF:000001">
    <property type="entry name" value="Pleckstrin domain-containing family A member 8"/>
    <property type="match status" value="1"/>
</dbReference>
<dbReference type="PROSITE" id="PS51257">
    <property type="entry name" value="PROKAR_LIPOPROTEIN"/>
    <property type="match status" value="1"/>
</dbReference>
<keyword evidence="4" id="KW-1185">Reference proteome</keyword>
<dbReference type="GO" id="GO:0005829">
    <property type="term" value="C:cytosol"/>
    <property type="evidence" value="ECO:0000318"/>
    <property type="project" value="GO_Central"/>
</dbReference>
<dbReference type="RefSeq" id="XP_001743581.1">
    <property type="nucleotide sequence ID" value="XM_001743529.1"/>
</dbReference>
<dbReference type="GeneID" id="5889115"/>
<dbReference type="GO" id="GO:0035627">
    <property type="term" value="P:ceramide transport"/>
    <property type="evidence" value="ECO:0000318"/>
    <property type="project" value="GO_Central"/>
</dbReference>
<dbReference type="Proteomes" id="UP000001357">
    <property type="component" value="Unassembled WGS sequence"/>
</dbReference>
<organism evidence="3 4">
    <name type="scientific">Monosiga brevicollis</name>
    <name type="common">Choanoflagellate</name>
    <dbReference type="NCBI Taxonomy" id="81824"/>
    <lineage>
        <taxon>Eukaryota</taxon>
        <taxon>Choanoflagellata</taxon>
        <taxon>Craspedida</taxon>
        <taxon>Salpingoecidae</taxon>
        <taxon>Monosiga</taxon>
    </lineage>
</organism>
<dbReference type="PANTHER" id="PTHR10219:SF25">
    <property type="entry name" value="PLECKSTRIN HOMOLOGY DOMAIN-CONTAINING FAMILY A MEMBER 8"/>
    <property type="match status" value="1"/>
</dbReference>
<protein>
    <recommendedName>
        <fullName evidence="2">Glycolipid transfer protein domain-containing protein</fullName>
    </recommendedName>
</protein>
<dbReference type="eggNOG" id="KOG3221">
    <property type="taxonomic scope" value="Eukaryota"/>
</dbReference>
<proteinExistence type="predicted"/>
<dbReference type="GO" id="GO:0120009">
    <property type="term" value="P:intermembrane lipid transfer"/>
    <property type="evidence" value="ECO:0000318"/>
    <property type="project" value="GO_Central"/>
</dbReference>